<dbReference type="PANTHER" id="PTHR13780:SF35">
    <property type="entry name" value="LD22662P"/>
    <property type="match status" value="1"/>
</dbReference>
<keyword evidence="3 5" id="KW-0129">CBS domain</keyword>
<protein>
    <submittedName>
        <fullName evidence="9">CBS domain-containing protein</fullName>
    </submittedName>
</protein>
<evidence type="ECO:0000259" key="6">
    <source>
        <dbReference type="PROSITE" id="PS51371"/>
    </source>
</evidence>
<dbReference type="EMBL" id="UZAN01043226">
    <property type="protein sequence ID" value="VDP77810.1"/>
    <property type="molecule type" value="Genomic_DNA"/>
</dbReference>
<comment type="similarity">
    <text evidence="1">Belongs to the 5'-AMP-activated protein kinase gamma subunit family.</text>
</comment>
<dbReference type="Pfam" id="PF00571">
    <property type="entry name" value="CBS"/>
    <property type="match status" value="2"/>
</dbReference>
<evidence type="ECO:0000256" key="5">
    <source>
        <dbReference type="PROSITE-ProRule" id="PRU00703"/>
    </source>
</evidence>
<dbReference type="Proteomes" id="UP000272942">
    <property type="component" value="Unassembled WGS sequence"/>
</dbReference>
<dbReference type="SUPFAM" id="SSF54631">
    <property type="entry name" value="CBS-domain pair"/>
    <property type="match status" value="1"/>
</dbReference>
<evidence type="ECO:0000313" key="7">
    <source>
        <dbReference type="EMBL" id="VDP77810.1"/>
    </source>
</evidence>
<comment type="subunit">
    <text evidence="4">AMPK is a heterotrimer of an alpha catalytic subunit (PRKAA1 or PRKAA2), a beta (PRKAB1 or PRKAB2) and a gamma non-catalytic subunits (PRKAG1, PRKAG2 or PRKAG3). Interacts with FNIP1 and FNIP2.</text>
</comment>
<sequence length="172" mass="19800">MEWARHVLPQDTFMSQSLEELGLGTYVPHVRAISKETLIIDALRLFLQHRVSCLPVIDSENRLIELYAKFDVFNLAVTRTYHNLDESIYNALAFHRANRQRYPKPMTCLKTDTLSSVIERVVNSGIHRLVIVDPHNHLQGIISLSDILTFVVHQKPETDRASEAYLRVPPRS</sequence>
<dbReference type="GO" id="GO:0016208">
    <property type="term" value="F:AMP binding"/>
    <property type="evidence" value="ECO:0007669"/>
    <property type="project" value="TreeGrafter"/>
</dbReference>
<evidence type="ECO:0000256" key="2">
    <source>
        <dbReference type="ARBA" id="ARBA00022737"/>
    </source>
</evidence>
<evidence type="ECO:0000256" key="4">
    <source>
        <dbReference type="ARBA" id="ARBA00025878"/>
    </source>
</evidence>
<feature type="domain" description="CBS" evidence="6">
    <location>
        <begin position="26"/>
        <end position="86"/>
    </location>
</feature>
<evidence type="ECO:0000256" key="1">
    <source>
        <dbReference type="ARBA" id="ARBA00006750"/>
    </source>
</evidence>
<dbReference type="SMART" id="SM00116">
    <property type="entry name" value="CBS"/>
    <property type="match status" value="2"/>
</dbReference>
<dbReference type="GO" id="GO:0019901">
    <property type="term" value="F:protein kinase binding"/>
    <property type="evidence" value="ECO:0007669"/>
    <property type="project" value="TreeGrafter"/>
</dbReference>
<evidence type="ECO:0000313" key="9">
    <source>
        <dbReference type="WBParaSite" id="ECPE_0000626301-mRNA-1"/>
    </source>
</evidence>
<dbReference type="GO" id="GO:0019887">
    <property type="term" value="F:protein kinase regulator activity"/>
    <property type="evidence" value="ECO:0007669"/>
    <property type="project" value="TreeGrafter"/>
</dbReference>
<organism evidence="9">
    <name type="scientific">Echinostoma caproni</name>
    <dbReference type="NCBI Taxonomy" id="27848"/>
    <lineage>
        <taxon>Eukaryota</taxon>
        <taxon>Metazoa</taxon>
        <taxon>Spiralia</taxon>
        <taxon>Lophotrochozoa</taxon>
        <taxon>Platyhelminthes</taxon>
        <taxon>Trematoda</taxon>
        <taxon>Digenea</taxon>
        <taxon>Plagiorchiida</taxon>
        <taxon>Echinostomata</taxon>
        <taxon>Echinostomatoidea</taxon>
        <taxon>Echinostomatidae</taxon>
        <taxon>Echinostoma</taxon>
    </lineage>
</organism>
<dbReference type="Gene3D" id="3.10.580.10">
    <property type="entry name" value="CBS-domain"/>
    <property type="match status" value="1"/>
</dbReference>
<reference evidence="7 8" key="2">
    <citation type="submission" date="2018-11" db="EMBL/GenBank/DDBJ databases">
        <authorList>
            <consortium name="Pathogen Informatics"/>
        </authorList>
    </citation>
    <scope>NUCLEOTIDE SEQUENCE [LARGE SCALE GENOMIC DNA]</scope>
    <source>
        <strain evidence="7 8">Egypt</strain>
    </source>
</reference>
<evidence type="ECO:0000313" key="8">
    <source>
        <dbReference type="Proteomes" id="UP000272942"/>
    </source>
</evidence>
<gene>
    <name evidence="7" type="ORF">ECPE_LOCUS6250</name>
</gene>
<dbReference type="AlphaFoldDB" id="A0A183AH15"/>
<dbReference type="OrthoDB" id="449052at2759"/>
<dbReference type="GO" id="GO:0005737">
    <property type="term" value="C:cytoplasm"/>
    <property type="evidence" value="ECO:0007669"/>
    <property type="project" value="TreeGrafter"/>
</dbReference>
<reference evidence="9" key="1">
    <citation type="submission" date="2016-06" db="UniProtKB">
        <authorList>
            <consortium name="WormBaseParasite"/>
        </authorList>
    </citation>
    <scope>IDENTIFICATION</scope>
</reference>
<accession>A0A183AH15</accession>
<dbReference type="WBParaSite" id="ECPE_0000626301-mRNA-1">
    <property type="protein sequence ID" value="ECPE_0000626301-mRNA-1"/>
    <property type="gene ID" value="ECPE_0000626301"/>
</dbReference>
<keyword evidence="8" id="KW-1185">Reference proteome</keyword>
<dbReference type="GO" id="GO:0031588">
    <property type="term" value="C:nucleotide-activated protein kinase complex"/>
    <property type="evidence" value="ECO:0007669"/>
    <property type="project" value="TreeGrafter"/>
</dbReference>
<dbReference type="InterPro" id="IPR050511">
    <property type="entry name" value="AMPK_gamma/SDS23_families"/>
</dbReference>
<evidence type="ECO:0000256" key="3">
    <source>
        <dbReference type="ARBA" id="ARBA00023122"/>
    </source>
</evidence>
<dbReference type="PROSITE" id="PS51371">
    <property type="entry name" value="CBS"/>
    <property type="match status" value="2"/>
</dbReference>
<dbReference type="GO" id="GO:0005634">
    <property type="term" value="C:nucleus"/>
    <property type="evidence" value="ECO:0007669"/>
    <property type="project" value="TreeGrafter"/>
</dbReference>
<feature type="domain" description="CBS" evidence="6">
    <location>
        <begin position="101"/>
        <end position="157"/>
    </location>
</feature>
<proteinExistence type="inferred from homology"/>
<dbReference type="InterPro" id="IPR046342">
    <property type="entry name" value="CBS_dom_sf"/>
</dbReference>
<dbReference type="CDD" id="cd04641">
    <property type="entry name" value="CBS_euAMPK_gamma-like_repeat2"/>
    <property type="match status" value="1"/>
</dbReference>
<dbReference type="InterPro" id="IPR000644">
    <property type="entry name" value="CBS_dom"/>
</dbReference>
<keyword evidence="2" id="KW-0677">Repeat</keyword>
<name>A0A183AH15_9TREM</name>
<dbReference type="PANTHER" id="PTHR13780">
    <property type="entry name" value="AMP-ACTIVATED PROTEIN KINASE, GAMMA REGULATORY SUBUNIT"/>
    <property type="match status" value="1"/>
</dbReference>